<dbReference type="RefSeq" id="WP_314082017.1">
    <property type="nucleotide sequence ID" value="NZ_CP165644.1"/>
</dbReference>
<evidence type="ECO:0000313" key="3">
    <source>
        <dbReference type="EMBL" id="XDU66640.1"/>
    </source>
</evidence>
<gene>
    <name evidence="3" type="ORF">AB8B22_09575</name>
</gene>
<feature type="signal peptide" evidence="2">
    <location>
        <begin position="1"/>
        <end position="18"/>
    </location>
</feature>
<accession>A0AB39VG21</accession>
<evidence type="ECO:0000256" key="2">
    <source>
        <dbReference type="SAM" id="SignalP"/>
    </source>
</evidence>
<reference evidence="3" key="1">
    <citation type="submission" date="2024-07" db="EMBL/GenBank/DDBJ databases">
        <authorList>
            <person name="Li X.-J."/>
            <person name="Wang X."/>
        </authorList>
    </citation>
    <scope>NUCLEOTIDE SEQUENCE</scope>
    <source>
        <strain evidence="3">HSP-334</strain>
    </source>
</reference>
<proteinExistence type="predicted"/>
<name>A0AB39VG21_9FUSO</name>
<feature type="region of interest" description="Disordered" evidence="1">
    <location>
        <begin position="20"/>
        <end position="40"/>
    </location>
</feature>
<sequence length="83" mass="9736">MKKIILLLTLVISLFAFSASKGSKKTKRKTTSTRTKSTKKDAMNMRRFSFLDLAKYPDPNRKPPTNYKKVREEYFKKHPNLKP</sequence>
<feature type="compositionally biased region" description="Basic residues" evidence="1">
    <location>
        <begin position="22"/>
        <end position="31"/>
    </location>
</feature>
<dbReference type="KEGG" id="lrug:AB8B22_09575"/>
<organism evidence="3">
    <name type="scientific">Leptotrichia rugosa</name>
    <dbReference type="NCBI Taxonomy" id="3239302"/>
    <lineage>
        <taxon>Bacteria</taxon>
        <taxon>Fusobacteriati</taxon>
        <taxon>Fusobacteriota</taxon>
        <taxon>Fusobacteriia</taxon>
        <taxon>Fusobacteriales</taxon>
        <taxon>Leptotrichiaceae</taxon>
        <taxon>Leptotrichia</taxon>
    </lineage>
</organism>
<feature type="chain" id="PRO_5044272642" evidence="2">
    <location>
        <begin position="19"/>
        <end position="83"/>
    </location>
</feature>
<keyword evidence="2" id="KW-0732">Signal</keyword>
<protein>
    <submittedName>
        <fullName evidence="3">Uncharacterized protein</fullName>
    </submittedName>
</protein>
<evidence type="ECO:0000256" key="1">
    <source>
        <dbReference type="SAM" id="MobiDB-lite"/>
    </source>
</evidence>
<dbReference type="AlphaFoldDB" id="A0AB39VG21"/>
<dbReference type="EMBL" id="CP165644">
    <property type="protein sequence ID" value="XDU66640.1"/>
    <property type="molecule type" value="Genomic_DNA"/>
</dbReference>